<dbReference type="Proteomes" id="UP001054846">
    <property type="component" value="Chromosome"/>
</dbReference>
<reference evidence="2 3" key="1">
    <citation type="journal article" date="2021" name="Genome Biol. Evol.">
        <title>Complete Genome Sequencing of a Novel Gloeobacter Species from a Waterfall Cave in Mexico.</title>
        <authorList>
            <person name="Saw J.H."/>
            <person name="Cardona T."/>
            <person name="Montejano G."/>
        </authorList>
    </citation>
    <scope>NUCLEOTIDE SEQUENCE [LARGE SCALE GENOMIC DNA]</scope>
    <source>
        <strain evidence="2">MG652769</strain>
    </source>
</reference>
<proteinExistence type="predicted"/>
<organism evidence="2 3">
    <name type="scientific">Gloeobacter morelensis MG652769</name>
    <dbReference type="NCBI Taxonomy" id="2781736"/>
    <lineage>
        <taxon>Bacteria</taxon>
        <taxon>Bacillati</taxon>
        <taxon>Cyanobacteriota</taxon>
        <taxon>Cyanophyceae</taxon>
        <taxon>Gloeobacterales</taxon>
        <taxon>Gloeobacteraceae</taxon>
        <taxon>Gloeobacter</taxon>
        <taxon>Gloeobacter morelensis</taxon>
    </lineage>
</organism>
<feature type="region of interest" description="Disordered" evidence="1">
    <location>
        <begin position="143"/>
        <end position="164"/>
    </location>
</feature>
<dbReference type="EMBL" id="CP063845">
    <property type="protein sequence ID" value="UFP93393.1"/>
    <property type="molecule type" value="Genomic_DNA"/>
</dbReference>
<evidence type="ECO:0000256" key="1">
    <source>
        <dbReference type="SAM" id="MobiDB-lite"/>
    </source>
</evidence>
<keyword evidence="3" id="KW-1185">Reference proteome</keyword>
<protein>
    <recommendedName>
        <fullName evidence="4">Glycine zipper domain-containing protein</fullName>
    </recommendedName>
</protein>
<name>A0ABY3PIL3_9CYAN</name>
<accession>A0ABY3PIL3</accession>
<evidence type="ECO:0000313" key="3">
    <source>
        <dbReference type="Proteomes" id="UP001054846"/>
    </source>
</evidence>
<sequence>MEPDNIFWDEDTKSPFEDQTEAQYLEHEGANEPFSWSGIDSPDDLSRASNVNLMDTNLDVSVFSEQETSDSENVVFSPEIEIASMPEKAGQENVFDEYPHYFESQDTLASVGTPRGPGSPPGFTEAPTKYTAEEWCEDLHEEYMQEEHQSKPSRQQRQEEQNEDLQRDALIAVSGGLGAVVGATSGKVIGGAAGTAGGAIFAGPGGSAIGAQWGSKAGEAAGSLSGAIVGGYAGGVAWNLYEDARDLINQCEQTGELPDWFQEEKR</sequence>
<gene>
    <name evidence="2" type="ORF">ISF26_16525</name>
</gene>
<dbReference type="RefSeq" id="WP_230840393.1">
    <property type="nucleotide sequence ID" value="NZ_CP063845.1"/>
</dbReference>
<evidence type="ECO:0008006" key="4">
    <source>
        <dbReference type="Google" id="ProtNLM"/>
    </source>
</evidence>
<evidence type="ECO:0000313" key="2">
    <source>
        <dbReference type="EMBL" id="UFP93393.1"/>
    </source>
</evidence>